<dbReference type="InterPro" id="IPR053212">
    <property type="entry name" value="DHP_3-monooxygenase"/>
</dbReference>
<dbReference type="InterPro" id="IPR036188">
    <property type="entry name" value="FAD/NAD-bd_sf"/>
</dbReference>
<name>A0AAX6H0P2_IRIPA</name>
<dbReference type="Gene3D" id="3.50.50.60">
    <property type="entry name" value="FAD/NAD(P)-binding domain"/>
    <property type="match status" value="1"/>
</dbReference>
<proteinExistence type="predicted"/>
<comment type="caution">
    <text evidence="1">The sequence shown here is derived from an EMBL/GenBank/DDBJ whole genome shotgun (WGS) entry which is preliminary data.</text>
</comment>
<dbReference type="EMBL" id="JANAVB010014600">
    <property type="protein sequence ID" value="KAJ6834178.1"/>
    <property type="molecule type" value="Genomic_DNA"/>
</dbReference>
<accession>A0AAX6H0P2</accession>
<reference evidence="1" key="2">
    <citation type="submission" date="2023-04" db="EMBL/GenBank/DDBJ databases">
        <authorList>
            <person name="Bruccoleri R.E."/>
            <person name="Oakeley E.J."/>
            <person name="Faust A.-M."/>
            <person name="Dessus-Babus S."/>
            <person name="Altorfer M."/>
            <person name="Burckhardt D."/>
            <person name="Oertli M."/>
            <person name="Naumann U."/>
            <person name="Petersen F."/>
            <person name="Wong J."/>
        </authorList>
    </citation>
    <scope>NUCLEOTIDE SEQUENCE</scope>
    <source>
        <strain evidence="1">GSM-AAB239-AS_SAM_17_03QT</strain>
        <tissue evidence="1">Leaf</tissue>
    </source>
</reference>
<evidence type="ECO:0000313" key="2">
    <source>
        <dbReference type="Proteomes" id="UP001140949"/>
    </source>
</evidence>
<sequence length="139" mass="15335">MEETKKATAAPRGVVVCGSIAGLCFAHALVAAGWEVKFIEKSISPPSGIPTDVGLGLDSQSCRILSRWISDPDLIRTSTFPLSIELVIQQLRMPKDLLQRSLRPILVNLAHTKFLTMPLLQGLARLLELLSNWFNVTWV</sequence>
<dbReference type="AlphaFoldDB" id="A0AAX6H0P2"/>
<evidence type="ECO:0000313" key="1">
    <source>
        <dbReference type="EMBL" id="KAJ6834178.1"/>
    </source>
</evidence>
<gene>
    <name evidence="1" type="ORF">M6B38_336045</name>
</gene>
<reference evidence="1" key="1">
    <citation type="journal article" date="2023" name="GigaByte">
        <title>Genome assembly of the bearded iris, Iris pallida Lam.</title>
        <authorList>
            <person name="Bruccoleri R.E."/>
            <person name="Oakeley E.J."/>
            <person name="Faust A.M.E."/>
            <person name="Altorfer M."/>
            <person name="Dessus-Babus S."/>
            <person name="Burckhardt D."/>
            <person name="Oertli M."/>
            <person name="Naumann U."/>
            <person name="Petersen F."/>
            <person name="Wong J."/>
        </authorList>
    </citation>
    <scope>NUCLEOTIDE SEQUENCE</scope>
    <source>
        <strain evidence="1">GSM-AAB239-AS_SAM_17_03QT</strain>
    </source>
</reference>
<dbReference type="Pfam" id="PF20206">
    <property type="entry name" value="Tra1_ring"/>
    <property type="match status" value="1"/>
</dbReference>
<dbReference type="InterPro" id="IPR046805">
    <property type="entry name" value="Tra1_ring"/>
</dbReference>
<dbReference type="Proteomes" id="UP001140949">
    <property type="component" value="Unassembled WGS sequence"/>
</dbReference>
<dbReference type="PANTHER" id="PTHR47469:SF2">
    <property type="entry name" value="OS06G0597600 PROTEIN"/>
    <property type="match status" value="1"/>
</dbReference>
<dbReference type="PANTHER" id="PTHR47469">
    <property type="entry name" value="MONOOXYGENASE-LIKE"/>
    <property type="match status" value="1"/>
</dbReference>
<protein>
    <submittedName>
        <fullName evidence="1">Transformation/transcription domain-associated protein</fullName>
    </submittedName>
</protein>
<organism evidence="1 2">
    <name type="scientific">Iris pallida</name>
    <name type="common">Sweet iris</name>
    <dbReference type="NCBI Taxonomy" id="29817"/>
    <lineage>
        <taxon>Eukaryota</taxon>
        <taxon>Viridiplantae</taxon>
        <taxon>Streptophyta</taxon>
        <taxon>Embryophyta</taxon>
        <taxon>Tracheophyta</taxon>
        <taxon>Spermatophyta</taxon>
        <taxon>Magnoliopsida</taxon>
        <taxon>Liliopsida</taxon>
        <taxon>Asparagales</taxon>
        <taxon>Iridaceae</taxon>
        <taxon>Iridoideae</taxon>
        <taxon>Irideae</taxon>
        <taxon>Iris</taxon>
    </lineage>
</organism>
<keyword evidence="2" id="KW-1185">Reference proteome</keyword>